<dbReference type="CDD" id="cd08070">
    <property type="entry name" value="MPN_like"/>
    <property type="match status" value="1"/>
</dbReference>
<dbReference type="InterPro" id="IPR028090">
    <property type="entry name" value="JAB_dom_prok"/>
</dbReference>
<dbReference type="GO" id="GO:0006508">
    <property type="term" value="P:proteolysis"/>
    <property type="evidence" value="ECO:0007669"/>
    <property type="project" value="UniProtKB-KW"/>
</dbReference>
<dbReference type="PANTHER" id="PTHR34858">
    <property type="entry name" value="CYSO-CYSTEINE PEPTIDASE"/>
    <property type="match status" value="1"/>
</dbReference>
<evidence type="ECO:0000256" key="2">
    <source>
        <dbReference type="ARBA" id="ARBA00022723"/>
    </source>
</evidence>
<evidence type="ECO:0000256" key="1">
    <source>
        <dbReference type="ARBA" id="ARBA00022670"/>
    </source>
</evidence>
<sequence>MHAHLAGAYPEEGCGVLLGREADGARRIERVLPLANARADTRARRYLIAPEQFLEAERQAREAGLDVVGFFHSHPDHPATPSAFDLEHAWPYYSYLIVSVARGRVVDTRSWRLAADRSRFEAESIAASQAPAPAGGGAGTEGSR</sequence>
<evidence type="ECO:0000256" key="4">
    <source>
        <dbReference type="ARBA" id="ARBA00022833"/>
    </source>
</evidence>
<evidence type="ECO:0000256" key="5">
    <source>
        <dbReference type="ARBA" id="ARBA00023049"/>
    </source>
</evidence>
<keyword evidence="1" id="KW-0645">Protease</keyword>
<dbReference type="InterPro" id="IPR000555">
    <property type="entry name" value="JAMM/MPN+_dom"/>
</dbReference>
<dbReference type="InterPro" id="IPR037518">
    <property type="entry name" value="MPN"/>
</dbReference>
<dbReference type="SMART" id="SM00232">
    <property type="entry name" value="JAB_MPN"/>
    <property type="match status" value="1"/>
</dbReference>
<dbReference type="GO" id="GO:0008235">
    <property type="term" value="F:metalloexopeptidase activity"/>
    <property type="evidence" value="ECO:0007669"/>
    <property type="project" value="TreeGrafter"/>
</dbReference>
<dbReference type="Gene3D" id="3.40.140.10">
    <property type="entry name" value="Cytidine Deaminase, domain 2"/>
    <property type="match status" value="1"/>
</dbReference>
<dbReference type="Proteomes" id="UP000319771">
    <property type="component" value="Unassembled WGS sequence"/>
</dbReference>
<dbReference type="PANTHER" id="PTHR34858:SF1">
    <property type="entry name" value="CYSO-CYSTEINE PEPTIDASE"/>
    <property type="match status" value="1"/>
</dbReference>
<dbReference type="InterPro" id="IPR051929">
    <property type="entry name" value="VirAsm_ModProt"/>
</dbReference>
<organism evidence="8 9">
    <name type="scientific">Eiseniibacteriota bacterium</name>
    <dbReference type="NCBI Taxonomy" id="2212470"/>
    <lineage>
        <taxon>Bacteria</taxon>
        <taxon>Candidatus Eiseniibacteriota</taxon>
    </lineage>
</organism>
<keyword evidence="3" id="KW-0378">Hydrolase</keyword>
<feature type="region of interest" description="Disordered" evidence="6">
    <location>
        <begin position="122"/>
        <end position="144"/>
    </location>
</feature>
<accession>A0A538U8V2</accession>
<dbReference type="AlphaFoldDB" id="A0A538U8V2"/>
<proteinExistence type="predicted"/>
<dbReference type="FunFam" id="3.40.140.10:FF:000085">
    <property type="entry name" value="Mov34/MPN/PAD-1 family protein"/>
    <property type="match status" value="1"/>
</dbReference>
<comment type="caution">
    <text evidence="8">The sequence shown here is derived from an EMBL/GenBank/DDBJ whole genome shotgun (WGS) entry which is preliminary data.</text>
</comment>
<feature type="compositionally biased region" description="Gly residues" evidence="6">
    <location>
        <begin position="134"/>
        <end position="144"/>
    </location>
</feature>
<evidence type="ECO:0000313" key="8">
    <source>
        <dbReference type="EMBL" id="TMQ72322.1"/>
    </source>
</evidence>
<feature type="compositionally biased region" description="Low complexity" evidence="6">
    <location>
        <begin position="123"/>
        <end position="133"/>
    </location>
</feature>
<evidence type="ECO:0000259" key="7">
    <source>
        <dbReference type="PROSITE" id="PS50249"/>
    </source>
</evidence>
<evidence type="ECO:0000256" key="6">
    <source>
        <dbReference type="SAM" id="MobiDB-lite"/>
    </source>
</evidence>
<dbReference type="GO" id="GO:0008270">
    <property type="term" value="F:zinc ion binding"/>
    <property type="evidence" value="ECO:0007669"/>
    <property type="project" value="TreeGrafter"/>
</dbReference>
<dbReference type="Pfam" id="PF14464">
    <property type="entry name" value="Prok-JAB"/>
    <property type="match status" value="1"/>
</dbReference>
<evidence type="ECO:0000313" key="9">
    <source>
        <dbReference type="Proteomes" id="UP000319771"/>
    </source>
</evidence>
<protein>
    <submittedName>
        <fullName evidence="8">M67 family metallopeptidase</fullName>
    </submittedName>
</protein>
<dbReference type="PROSITE" id="PS50249">
    <property type="entry name" value="MPN"/>
    <property type="match status" value="1"/>
</dbReference>
<keyword evidence="5" id="KW-0482">Metalloprotease</keyword>
<dbReference type="SUPFAM" id="SSF102712">
    <property type="entry name" value="JAB1/MPN domain"/>
    <property type="match status" value="1"/>
</dbReference>
<reference evidence="8 9" key="1">
    <citation type="journal article" date="2019" name="Nat. Microbiol.">
        <title>Mediterranean grassland soil C-N compound turnover is dependent on rainfall and depth, and is mediated by genomically divergent microorganisms.</title>
        <authorList>
            <person name="Diamond S."/>
            <person name="Andeer P.F."/>
            <person name="Li Z."/>
            <person name="Crits-Christoph A."/>
            <person name="Burstein D."/>
            <person name="Anantharaman K."/>
            <person name="Lane K.R."/>
            <person name="Thomas B.C."/>
            <person name="Pan C."/>
            <person name="Northen T.R."/>
            <person name="Banfield J.F."/>
        </authorList>
    </citation>
    <scope>NUCLEOTIDE SEQUENCE [LARGE SCALE GENOMIC DNA]</scope>
    <source>
        <strain evidence="8">WS_11</strain>
    </source>
</reference>
<dbReference type="EMBL" id="VBPB01000112">
    <property type="protein sequence ID" value="TMQ72322.1"/>
    <property type="molecule type" value="Genomic_DNA"/>
</dbReference>
<gene>
    <name evidence="8" type="ORF">E6K81_07735</name>
</gene>
<keyword evidence="4" id="KW-0862">Zinc</keyword>
<keyword evidence="2" id="KW-0479">Metal-binding</keyword>
<evidence type="ECO:0000256" key="3">
    <source>
        <dbReference type="ARBA" id="ARBA00022801"/>
    </source>
</evidence>
<feature type="domain" description="MPN" evidence="7">
    <location>
        <begin position="1"/>
        <end position="129"/>
    </location>
</feature>
<name>A0A538U8V2_UNCEI</name>